<feature type="binding site" evidence="6">
    <location>
        <position position="321"/>
    </location>
    <ligand>
        <name>Zn(2+)</name>
        <dbReference type="ChEBI" id="CHEBI:29105"/>
    </ligand>
</feature>
<dbReference type="Proteomes" id="UP001190700">
    <property type="component" value="Unassembled WGS sequence"/>
</dbReference>
<keyword evidence="1 6" id="KW-0328">Glycosyltransferase</keyword>
<feature type="binding site" evidence="6">
    <location>
        <position position="349"/>
    </location>
    <ligand>
        <name>Zn(2+)</name>
        <dbReference type="ChEBI" id="CHEBI:29105"/>
    </ligand>
</feature>
<keyword evidence="4 6" id="KW-0479">Metal-binding</keyword>
<evidence type="ECO:0000313" key="9">
    <source>
        <dbReference type="Proteomes" id="UP001190700"/>
    </source>
</evidence>
<feature type="binding site" evidence="6">
    <location>
        <position position="202"/>
    </location>
    <ligand>
        <name>substrate</name>
    </ligand>
</feature>
<feature type="binding site" evidence="6">
    <location>
        <begin position="104"/>
        <end position="108"/>
    </location>
    <ligand>
        <name>substrate</name>
    </ligand>
</feature>
<evidence type="ECO:0000256" key="6">
    <source>
        <dbReference type="HAMAP-Rule" id="MF_03218"/>
    </source>
</evidence>
<keyword evidence="5 6" id="KW-0862">Zinc</keyword>
<feature type="binding site" evidence="6">
    <location>
        <position position="324"/>
    </location>
    <ligand>
        <name>Zn(2+)</name>
        <dbReference type="ChEBI" id="CHEBI:29105"/>
    </ligand>
</feature>
<keyword evidence="3 6" id="KW-0819">tRNA processing</keyword>
<feature type="binding site" evidence="6">
    <location>
        <position position="158"/>
    </location>
    <ligand>
        <name>substrate</name>
    </ligand>
</feature>
<dbReference type="GO" id="GO:0008479">
    <property type="term" value="F:tRNA-guanosine(34) queuine transglycosylase activity"/>
    <property type="evidence" value="ECO:0007669"/>
    <property type="project" value="UniProtKB-UniRule"/>
</dbReference>
<dbReference type="GO" id="GO:0046872">
    <property type="term" value="F:metal ion binding"/>
    <property type="evidence" value="ECO:0007669"/>
    <property type="project" value="UniProtKB-KW"/>
</dbReference>
<dbReference type="GO" id="GO:0006400">
    <property type="term" value="P:tRNA modification"/>
    <property type="evidence" value="ECO:0007669"/>
    <property type="project" value="InterPro"/>
</dbReference>
<dbReference type="HAMAP" id="MF_00168">
    <property type="entry name" value="Q_tRNA_Tgt"/>
    <property type="match status" value="1"/>
</dbReference>
<dbReference type="PANTHER" id="PTHR43530:SF1">
    <property type="entry name" value="QUEUINE TRNA-RIBOSYLTRANSFERASE CATALYTIC SUBUNIT 1"/>
    <property type="match status" value="1"/>
</dbReference>
<feature type="binding site" evidence="6">
    <location>
        <position position="231"/>
    </location>
    <ligand>
        <name>substrate</name>
    </ligand>
</feature>
<dbReference type="SUPFAM" id="SSF51713">
    <property type="entry name" value="tRNA-guanine transglycosylase"/>
    <property type="match status" value="1"/>
</dbReference>
<evidence type="ECO:0000256" key="5">
    <source>
        <dbReference type="ARBA" id="ARBA00022833"/>
    </source>
</evidence>
<sequence>MASVADKEKARSDPPLKFEVVARYKRARASTLTLPRVACCTPMFMPVGTQGTVKGLTSKQLEELECQIVLGNTYHLELRPGSPLLAEMGGLHEFMNFKRGILTDSGGFQMVSLLHLADITEEGVNFQSPVDGEKMLLTPEHSIQIQNRIGADIIMALDDVVSSVEVDEERFKEATYRTIRWIDRCISAHSRPHEQSLFAIVQGGLDADLRKICLDGLKERGDDLPGFAIGGLAGGEGKDGFWRVVAQCTAGLPEDKPRYVMGIGYPLDIVVCSALGADMYDCVYPTRTARFGTALVPEGVLKLKTNSMVKDFRPIDPECDCMVCKTYTRAYLHHLVTKEGSAALLVTYHNIRYMMRLGQDIRTSIIEGYFPKFVNDFLRRQFPKGDVPQWVRDALEVAEVPLEM</sequence>
<name>A0AAE0BSV5_9CHLO</name>
<keyword evidence="6" id="KW-0963">Cytoplasm</keyword>
<dbReference type="InterPro" id="IPR036511">
    <property type="entry name" value="TGT-like_sf"/>
</dbReference>
<comment type="catalytic activity">
    <reaction evidence="6">
        <text>guanosine(34) in tRNA + queuine = queuosine(34) in tRNA + guanine</text>
        <dbReference type="Rhea" id="RHEA:16633"/>
        <dbReference type="Rhea" id="RHEA-COMP:10341"/>
        <dbReference type="Rhea" id="RHEA-COMP:18571"/>
        <dbReference type="ChEBI" id="CHEBI:16235"/>
        <dbReference type="ChEBI" id="CHEBI:17433"/>
        <dbReference type="ChEBI" id="CHEBI:74269"/>
        <dbReference type="ChEBI" id="CHEBI:194431"/>
        <dbReference type="EC" id="2.4.2.64"/>
    </reaction>
</comment>
<dbReference type="EMBL" id="LGRX02033436">
    <property type="protein sequence ID" value="KAK3241250.1"/>
    <property type="molecule type" value="Genomic_DNA"/>
</dbReference>
<organism evidence="8 9">
    <name type="scientific">Cymbomonas tetramitiformis</name>
    <dbReference type="NCBI Taxonomy" id="36881"/>
    <lineage>
        <taxon>Eukaryota</taxon>
        <taxon>Viridiplantae</taxon>
        <taxon>Chlorophyta</taxon>
        <taxon>Pyramimonadophyceae</taxon>
        <taxon>Pyramimonadales</taxon>
        <taxon>Pyramimonadaceae</taxon>
        <taxon>Cymbomonas</taxon>
    </lineage>
</organism>
<dbReference type="PANTHER" id="PTHR43530">
    <property type="entry name" value="QUEUINE TRNA-RIBOSYLTRANSFERASE CATALYTIC SUBUNIT 1"/>
    <property type="match status" value="1"/>
</dbReference>
<feature type="region of interest" description="RNA binding" evidence="6">
    <location>
        <begin position="262"/>
        <end position="268"/>
    </location>
</feature>
<gene>
    <name evidence="8" type="ORF">CYMTET_48965</name>
</gene>
<feature type="region of interest" description="RNA binding; important for wobble base 34 recognition" evidence="6">
    <location>
        <begin position="286"/>
        <end position="290"/>
    </location>
</feature>
<accession>A0AAE0BSV5</accession>
<evidence type="ECO:0000259" key="7">
    <source>
        <dbReference type="Pfam" id="PF01702"/>
    </source>
</evidence>
<protein>
    <recommendedName>
        <fullName evidence="6">Queuine tRNA-ribosyltransferase catalytic subunit 1</fullName>
        <ecNumber evidence="6">2.4.2.64</ecNumber>
    </recommendedName>
    <alternativeName>
        <fullName evidence="6">Guanine insertion enzyme</fullName>
    </alternativeName>
    <alternativeName>
        <fullName evidence="6">tRNA-guanine transglycosylase</fullName>
    </alternativeName>
</protein>
<feature type="active site" description="Nucleophile" evidence="6">
    <location>
        <position position="281"/>
    </location>
</feature>
<evidence type="ECO:0000256" key="2">
    <source>
        <dbReference type="ARBA" id="ARBA00022679"/>
    </source>
</evidence>
<reference evidence="8 9" key="1">
    <citation type="journal article" date="2015" name="Genome Biol. Evol.">
        <title>Comparative Genomics of a Bacterivorous Green Alga Reveals Evolutionary Causalities and Consequences of Phago-Mixotrophic Mode of Nutrition.</title>
        <authorList>
            <person name="Burns J.A."/>
            <person name="Paasch A."/>
            <person name="Narechania A."/>
            <person name="Kim E."/>
        </authorList>
    </citation>
    <scope>NUCLEOTIDE SEQUENCE [LARGE SCALE GENOMIC DNA]</scope>
    <source>
        <strain evidence="8 9">PLY_AMNH</strain>
    </source>
</reference>
<dbReference type="GO" id="GO:0005829">
    <property type="term" value="C:cytosol"/>
    <property type="evidence" value="ECO:0007669"/>
    <property type="project" value="TreeGrafter"/>
</dbReference>
<keyword evidence="9" id="KW-1185">Reference proteome</keyword>
<dbReference type="Pfam" id="PF01702">
    <property type="entry name" value="TGT"/>
    <property type="match status" value="1"/>
</dbReference>
<dbReference type="InterPro" id="IPR002616">
    <property type="entry name" value="tRNA_ribo_trans-like"/>
</dbReference>
<dbReference type="NCBIfam" id="TIGR00449">
    <property type="entry name" value="tgt_general"/>
    <property type="match status" value="1"/>
</dbReference>
<dbReference type="InterPro" id="IPR004803">
    <property type="entry name" value="TGT"/>
</dbReference>
<comment type="subunit">
    <text evidence="6">Heterodimer of a catalytic subunit and an accessory subunit.</text>
</comment>
<dbReference type="EC" id="2.4.2.64" evidence="6"/>
<evidence type="ECO:0000256" key="1">
    <source>
        <dbReference type="ARBA" id="ARBA00022676"/>
    </source>
</evidence>
<dbReference type="AlphaFoldDB" id="A0AAE0BSV5"/>
<comment type="caution">
    <text evidence="8">The sequence shown here is derived from an EMBL/GenBank/DDBJ whole genome shotgun (WGS) entry which is preliminary data.</text>
</comment>
<evidence type="ECO:0000256" key="3">
    <source>
        <dbReference type="ARBA" id="ARBA00022694"/>
    </source>
</evidence>
<comment type="cofactor">
    <cofactor evidence="6">
        <name>Zn(2+)</name>
        <dbReference type="ChEBI" id="CHEBI:29105"/>
    </cofactor>
</comment>
<evidence type="ECO:0000313" key="8">
    <source>
        <dbReference type="EMBL" id="KAK3241250.1"/>
    </source>
</evidence>
<dbReference type="NCBIfam" id="TIGR00430">
    <property type="entry name" value="Q_tRNA_tgt"/>
    <property type="match status" value="1"/>
</dbReference>
<comment type="subcellular location">
    <subcellularLocation>
        <location evidence="6">Cytoplasm</location>
    </subcellularLocation>
</comment>
<dbReference type="Gene3D" id="3.20.20.105">
    <property type="entry name" value="Queuine tRNA-ribosyltransferase-like"/>
    <property type="match status" value="1"/>
</dbReference>
<comment type="function">
    <text evidence="6">Catalytic subunit of the queuine tRNA-ribosyltransferase (TGT) that catalyzes the base-exchange of a guanine (G) residue with queuine (Q) at position 34 (anticodon wobble position) in tRNAs with GU(N) anticodons (tRNA-Asp, -Asn, -His and -Tyr), resulting in the hypermodified nucleoside queuosine (7-(((4,5-cis-dihydroxy-2-cyclopenten-1-yl)amino)methyl)-7-deazaguanosine). Catalysis occurs through a double-displacement mechanism. The nucleophile active site attacks the C1' of nucleotide 34 to detach the guanine base from the RNA, forming a covalent enzyme-RNA intermediate. The proton acceptor active site deprotonates the incoming queuine, allowing a nucleophilic attack on the C1' of the ribose to form the product.</text>
</comment>
<evidence type="ECO:0000256" key="4">
    <source>
        <dbReference type="ARBA" id="ARBA00022723"/>
    </source>
</evidence>
<comment type="similarity">
    <text evidence="6">Belongs to the queuine tRNA-ribosyltransferase family.</text>
</comment>
<feature type="binding site" evidence="6">
    <location>
        <position position="319"/>
    </location>
    <ligand>
        <name>Zn(2+)</name>
        <dbReference type="ChEBI" id="CHEBI:29105"/>
    </ligand>
</feature>
<proteinExistence type="inferred from homology"/>
<feature type="active site" description="Proton acceptor" evidence="6">
    <location>
        <position position="104"/>
    </location>
</feature>
<keyword evidence="2 6" id="KW-0808">Transferase</keyword>
<feature type="domain" description="tRNA-guanine(15) transglycosylase-like" evidence="7">
    <location>
        <begin position="26"/>
        <end position="381"/>
    </location>
</feature>